<keyword evidence="18" id="KW-0460">Magnesium</keyword>
<evidence type="ECO:0000313" key="20">
    <source>
        <dbReference type="EMBL" id="AIM62625.1"/>
    </source>
</evidence>
<feature type="binding site" evidence="17">
    <location>
        <position position="82"/>
    </location>
    <ligand>
        <name>ATP</name>
        <dbReference type="ChEBI" id="CHEBI:30616"/>
    </ligand>
</feature>
<keyword evidence="4" id="KW-0444">Lipid biosynthesis</keyword>
<dbReference type="GO" id="GO:0046872">
    <property type="term" value="F:metal ion binding"/>
    <property type="evidence" value="ECO:0007669"/>
    <property type="project" value="UniProtKB-KW"/>
</dbReference>
<dbReference type="Pfam" id="PF01219">
    <property type="entry name" value="DAGK_prokar"/>
    <property type="match status" value="1"/>
</dbReference>
<accession>A0A075TY95</accession>
<dbReference type="InterPro" id="IPR036945">
    <property type="entry name" value="DAGK_sf"/>
</dbReference>
<feature type="binding site" evidence="17">
    <location>
        <position position="34"/>
    </location>
    <ligand>
        <name>ATP</name>
        <dbReference type="ChEBI" id="CHEBI:30616"/>
    </ligand>
</feature>
<dbReference type="Proteomes" id="UP000029079">
    <property type="component" value="Chromosome"/>
</dbReference>
<evidence type="ECO:0000256" key="17">
    <source>
        <dbReference type="PIRSR" id="PIRSR600829-3"/>
    </source>
</evidence>
<evidence type="ECO:0000256" key="8">
    <source>
        <dbReference type="ARBA" id="ARBA00022777"/>
    </source>
</evidence>
<evidence type="ECO:0000256" key="3">
    <source>
        <dbReference type="ARBA" id="ARBA00022475"/>
    </source>
</evidence>
<evidence type="ECO:0000256" key="2">
    <source>
        <dbReference type="ARBA" id="ARBA00005967"/>
    </source>
</evidence>
<evidence type="ECO:0000256" key="1">
    <source>
        <dbReference type="ARBA" id="ARBA00004651"/>
    </source>
</evidence>
<dbReference type="InterPro" id="IPR000829">
    <property type="entry name" value="DAGK"/>
</dbReference>
<feature type="transmembrane region" description="Helical" evidence="19">
    <location>
        <begin position="106"/>
        <end position="128"/>
    </location>
</feature>
<keyword evidence="14" id="KW-1208">Phospholipid metabolism</keyword>
<evidence type="ECO:0000256" key="6">
    <source>
        <dbReference type="ARBA" id="ARBA00022692"/>
    </source>
</evidence>
<dbReference type="InterPro" id="IPR033717">
    <property type="entry name" value="UDPK"/>
</dbReference>
<dbReference type="CDD" id="cd14265">
    <property type="entry name" value="UDPK_IM_like"/>
    <property type="match status" value="1"/>
</dbReference>
<keyword evidence="8" id="KW-0418">Kinase</keyword>
<keyword evidence="12 19" id="KW-0472">Membrane</keyword>
<keyword evidence="6 19" id="KW-0812">Transmembrane</keyword>
<dbReference type="GO" id="GO:0005886">
    <property type="term" value="C:plasma membrane"/>
    <property type="evidence" value="ECO:0007669"/>
    <property type="project" value="UniProtKB-SubCell"/>
</dbReference>
<keyword evidence="5" id="KW-0808">Transferase</keyword>
<proteinExistence type="inferred from homology"/>
<keyword evidence="11" id="KW-0443">Lipid metabolism</keyword>
<dbReference type="EMBL" id="CP009223">
    <property type="protein sequence ID" value="AIM62625.1"/>
    <property type="molecule type" value="Genomic_DNA"/>
</dbReference>
<evidence type="ECO:0000256" key="4">
    <source>
        <dbReference type="ARBA" id="ARBA00022516"/>
    </source>
</evidence>
<evidence type="ECO:0000256" key="9">
    <source>
        <dbReference type="ARBA" id="ARBA00022840"/>
    </source>
</evidence>
<comment type="similarity">
    <text evidence="2">Belongs to the bacterial diacylglycerol kinase family.</text>
</comment>
<evidence type="ECO:0000256" key="5">
    <source>
        <dbReference type="ARBA" id="ARBA00022679"/>
    </source>
</evidence>
<sequence length="134" mass="14677">MDWNAKDQQTEKNTCFLQSFGHAVDGIKVVLERERNMRFHLLATLVVIAGGLWLGIGRSDWIWITISVFIVVVAEFTNTMVEAIVDLIVGETYAPLAKVAKDVAAGGVLVAAGTAMIIGSLIFLPYIFPLLGWK</sequence>
<dbReference type="AlphaFoldDB" id="A0A075TY95"/>
<feature type="binding site" evidence="18">
    <location>
        <position position="82"/>
    </location>
    <ligand>
        <name>a divalent metal cation</name>
        <dbReference type="ChEBI" id="CHEBI:60240"/>
    </ligand>
</feature>
<feature type="binding site" evidence="16">
    <location>
        <position position="75"/>
    </location>
    <ligand>
        <name>substrate</name>
    </ligand>
</feature>
<dbReference type="STRING" id="759620.WS105_0370"/>
<name>A0A075TY95_9LACO</name>
<evidence type="ECO:0000256" key="15">
    <source>
        <dbReference type="PIRSR" id="PIRSR600829-1"/>
    </source>
</evidence>
<keyword evidence="21" id="KW-1185">Reference proteome</keyword>
<comment type="subcellular location">
    <subcellularLocation>
        <location evidence="1">Cell membrane</location>
        <topology evidence="1">Multi-pass membrane protein</topology>
    </subcellularLocation>
</comment>
<reference evidence="20 21" key="1">
    <citation type="journal article" date="2014" name="Genome Announc.">
        <title>Complete Genome Sequences of Fish Pathogenic Weissella ceti Strains WS74 and WS105.</title>
        <authorList>
            <person name="Figueiredo H.C."/>
            <person name="Leal C.A."/>
            <person name="Dorella F.A."/>
            <person name="Carvalho A.F."/>
            <person name="Soares S.C."/>
            <person name="Pereira F.L."/>
            <person name="Azevedo V.A."/>
        </authorList>
    </citation>
    <scope>NUCLEOTIDE SEQUENCE [LARGE SCALE GENOMIC DNA]</scope>
    <source>
        <strain evidence="20 21">WS74</strain>
    </source>
</reference>
<reference evidence="21" key="2">
    <citation type="submission" date="2014-08" db="EMBL/GenBank/DDBJ databases">
        <title>Complete genome of Weissella ceti strain WS74 isolated from diseased rainbow trout in Brazil.</title>
        <authorList>
            <person name="Figueiredo H.C.P."/>
            <person name="Leal C.A.G."/>
            <person name="Pereira F.L."/>
            <person name="Soares S.C."/>
            <person name="Dorella F.A."/>
            <person name="Carvalho A.F."/>
            <person name="Azevedo V.A.C."/>
        </authorList>
    </citation>
    <scope>NUCLEOTIDE SEQUENCE [LARGE SCALE GENOMIC DNA]</scope>
    <source>
        <strain evidence="21">WS74</strain>
    </source>
</reference>
<keyword evidence="7 17" id="KW-0547">Nucleotide-binding</keyword>
<keyword evidence="10 19" id="KW-1133">Transmembrane helix</keyword>
<evidence type="ECO:0000256" key="12">
    <source>
        <dbReference type="ARBA" id="ARBA00023136"/>
    </source>
</evidence>
<comment type="cofactor">
    <cofactor evidence="18">
        <name>Mg(2+)</name>
        <dbReference type="ChEBI" id="CHEBI:18420"/>
    </cofactor>
    <text evidence="18">Mn(2+), Zn(2+), Cd(2+) and Co(2+) support activity to lesser extents.</text>
</comment>
<dbReference type="KEGG" id="wce:WS08_0372"/>
<feature type="binding site" evidence="18">
    <location>
        <position position="34"/>
    </location>
    <ligand>
        <name>a divalent metal cation</name>
        <dbReference type="ChEBI" id="CHEBI:60240"/>
    </ligand>
</feature>
<evidence type="ECO:0000256" key="7">
    <source>
        <dbReference type="ARBA" id="ARBA00022741"/>
    </source>
</evidence>
<dbReference type="PANTHER" id="PTHR34299:SF1">
    <property type="entry name" value="DIACYLGLYCEROL KINASE"/>
    <property type="match status" value="1"/>
</dbReference>
<dbReference type="Gene3D" id="1.10.287.3610">
    <property type="match status" value="1"/>
</dbReference>
<feature type="transmembrane region" description="Helical" evidence="19">
    <location>
        <begin position="62"/>
        <end position="85"/>
    </location>
</feature>
<keyword evidence="13" id="KW-0594">Phospholipid biosynthesis</keyword>
<feature type="active site" description="Proton acceptor" evidence="15">
    <location>
        <position position="75"/>
    </location>
</feature>
<dbReference type="GO" id="GO:0008654">
    <property type="term" value="P:phospholipid biosynthetic process"/>
    <property type="evidence" value="ECO:0007669"/>
    <property type="project" value="UniProtKB-KW"/>
</dbReference>
<evidence type="ECO:0000256" key="13">
    <source>
        <dbReference type="ARBA" id="ARBA00023209"/>
    </source>
</evidence>
<keyword evidence="18" id="KW-0479">Metal-binding</keyword>
<organism evidence="20 21">
    <name type="scientific">Weissella ceti</name>
    <dbReference type="NCBI Taxonomy" id="759620"/>
    <lineage>
        <taxon>Bacteria</taxon>
        <taxon>Bacillati</taxon>
        <taxon>Bacillota</taxon>
        <taxon>Bacilli</taxon>
        <taxon>Lactobacillales</taxon>
        <taxon>Lactobacillaceae</taxon>
        <taxon>Weissella</taxon>
    </lineage>
</organism>
<dbReference type="GO" id="GO:0005524">
    <property type="term" value="F:ATP binding"/>
    <property type="evidence" value="ECO:0007669"/>
    <property type="project" value="UniProtKB-KW"/>
</dbReference>
<feature type="transmembrane region" description="Helical" evidence="19">
    <location>
        <begin position="39"/>
        <end position="56"/>
    </location>
</feature>
<keyword evidence="3" id="KW-1003">Cell membrane</keyword>
<evidence type="ECO:0000256" key="11">
    <source>
        <dbReference type="ARBA" id="ARBA00023098"/>
    </source>
</evidence>
<dbReference type="KEGG" id="wct:WS74_0373"/>
<evidence type="ECO:0000256" key="10">
    <source>
        <dbReference type="ARBA" id="ARBA00022989"/>
    </source>
</evidence>
<dbReference type="GO" id="GO:0016301">
    <property type="term" value="F:kinase activity"/>
    <property type="evidence" value="ECO:0007669"/>
    <property type="project" value="UniProtKB-KW"/>
</dbReference>
<dbReference type="PANTHER" id="PTHR34299">
    <property type="entry name" value="DIACYLGLYCEROL KINASE"/>
    <property type="match status" value="1"/>
</dbReference>
<evidence type="ECO:0000256" key="16">
    <source>
        <dbReference type="PIRSR" id="PIRSR600829-2"/>
    </source>
</evidence>
<dbReference type="OrthoDB" id="9789934at2"/>
<evidence type="ECO:0000256" key="19">
    <source>
        <dbReference type="SAM" id="Phobius"/>
    </source>
</evidence>
<evidence type="ECO:0000313" key="21">
    <source>
        <dbReference type="Proteomes" id="UP000029079"/>
    </source>
</evidence>
<gene>
    <name evidence="20" type="ORF">WS74_0373</name>
</gene>
<keyword evidence="9 17" id="KW-0067">ATP-binding</keyword>
<dbReference type="RefSeq" id="WP_009764952.1">
    <property type="nucleotide sequence ID" value="NZ_CP009223.1"/>
</dbReference>
<evidence type="ECO:0000256" key="18">
    <source>
        <dbReference type="PIRSR" id="PIRSR600829-4"/>
    </source>
</evidence>
<protein>
    <submittedName>
        <fullName evidence="20">DgkA protein</fullName>
    </submittedName>
</protein>
<evidence type="ECO:0000256" key="14">
    <source>
        <dbReference type="ARBA" id="ARBA00023264"/>
    </source>
</evidence>
<feature type="binding site" evidence="17">
    <location>
        <begin position="101"/>
        <end position="102"/>
    </location>
    <ligand>
        <name>ATP</name>
        <dbReference type="ChEBI" id="CHEBI:30616"/>
    </ligand>
</feature>